<sequence>CWLDHEKTLPKQCPATIELIFYFSVKFYPTRSAPVGGRIHQISVRSGKSNAIWSTACCPALRNTMALLASYLVQGER</sequence>
<evidence type="ECO:0000313" key="2">
    <source>
        <dbReference type="WBParaSite" id="maker-uti_cns_0001326-snap-gene-0.8-mRNA-1"/>
    </source>
</evidence>
<organism evidence="1 2">
    <name type="scientific">Macrostomum lignano</name>
    <dbReference type="NCBI Taxonomy" id="282301"/>
    <lineage>
        <taxon>Eukaryota</taxon>
        <taxon>Metazoa</taxon>
        <taxon>Spiralia</taxon>
        <taxon>Lophotrochozoa</taxon>
        <taxon>Platyhelminthes</taxon>
        <taxon>Rhabditophora</taxon>
        <taxon>Macrostomorpha</taxon>
        <taxon>Macrostomida</taxon>
        <taxon>Macrostomidae</taxon>
        <taxon>Macrostomum</taxon>
    </lineage>
</organism>
<dbReference type="Proteomes" id="UP000095280">
    <property type="component" value="Unplaced"/>
</dbReference>
<keyword evidence="1" id="KW-1185">Reference proteome</keyword>
<protein>
    <submittedName>
        <fullName evidence="2">UBC core domain-containing protein</fullName>
    </submittedName>
</protein>
<dbReference type="WBParaSite" id="maker-uti_cns_0001326-snap-gene-0.8-mRNA-1">
    <property type="protein sequence ID" value="maker-uti_cns_0001326-snap-gene-0.8-mRNA-1"/>
    <property type="gene ID" value="maker-uti_cns_0001326-snap-gene-0.8"/>
</dbReference>
<proteinExistence type="predicted"/>
<accession>A0A1I8GBT5</accession>
<name>A0A1I8GBT5_9PLAT</name>
<evidence type="ECO:0000313" key="1">
    <source>
        <dbReference type="Proteomes" id="UP000095280"/>
    </source>
</evidence>
<dbReference type="AlphaFoldDB" id="A0A1I8GBT5"/>
<reference evidence="2" key="1">
    <citation type="submission" date="2016-11" db="UniProtKB">
        <authorList>
            <consortium name="WormBaseParasite"/>
        </authorList>
    </citation>
    <scope>IDENTIFICATION</scope>
</reference>